<gene>
    <name evidence="4" type="ORF">PPERSA_04145</name>
</gene>
<feature type="compositionally biased region" description="Acidic residues" evidence="2">
    <location>
        <begin position="229"/>
        <end position="249"/>
    </location>
</feature>
<dbReference type="InParanoid" id="A0A0V0QML1"/>
<dbReference type="InterPro" id="IPR001900">
    <property type="entry name" value="RNase_II/R"/>
</dbReference>
<evidence type="ECO:0000256" key="2">
    <source>
        <dbReference type="SAM" id="MobiDB-lite"/>
    </source>
</evidence>
<feature type="compositionally biased region" description="Basic and acidic residues" evidence="2">
    <location>
        <begin position="189"/>
        <end position="205"/>
    </location>
</feature>
<organism evidence="4 5">
    <name type="scientific">Pseudocohnilembus persalinus</name>
    <name type="common">Ciliate</name>
    <dbReference type="NCBI Taxonomy" id="266149"/>
    <lineage>
        <taxon>Eukaryota</taxon>
        <taxon>Sar</taxon>
        <taxon>Alveolata</taxon>
        <taxon>Ciliophora</taxon>
        <taxon>Intramacronucleata</taxon>
        <taxon>Oligohymenophorea</taxon>
        <taxon>Scuticociliatia</taxon>
        <taxon>Philasterida</taxon>
        <taxon>Pseudocohnilembidae</taxon>
        <taxon>Pseudocohnilembus</taxon>
    </lineage>
</organism>
<dbReference type="Gene3D" id="2.40.50.690">
    <property type="match status" value="1"/>
</dbReference>
<dbReference type="OMA" id="YTHFCHP"/>
<dbReference type="InterPro" id="IPR012340">
    <property type="entry name" value="NA-bd_OB-fold"/>
</dbReference>
<dbReference type="AlphaFoldDB" id="A0A0V0QML1"/>
<dbReference type="GO" id="GO:0000175">
    <property type="term" value="F:3'-5'-RNA exonuclease activity"/>
    <property type="evidence" value="ECO:0007669"/>
    <property type="project" value="TreeGrafter"/>
</dbReference>
<dbReference type="EMBL" id="LDAU01000129">
    <property type="protein sequence ID" value="KRX03593.1"/>
    <property type="molecule type" value="Genomic_DNA"/>
</dbReference>
<reference evidence="4 5" key="1">
    <citation type="journal article" date="2015" name="Sci. Rep.">
        <title>Genome of the facultative scuticociliatosis pathogen Pseudocohnilembus persalinus provides insight into its virulence through horizontal gene transfer.</title>
        <authorList>
            <person name="Xiong J."/>
            <person name="Wang G."/>
            <person name="Cheng J."/>
            <person name="Tian M."/>
            <person name="Pan X."/>
            <person name="Warren A."/>
            <person name="Jiang C."/>
            <person name="Yuan D."/>
            <person name="Miao W."/>
        </authorList>
    </citation>
    <scope>NUCLEOTIDE SEQUENCE [LARGE SCALE GENOMIC DNA]</scope>
    <source>
        <strain evidence="4">36N120E</strain>
    </source>
</reference>
<feature type="compositionally biased region" description="Polar residues" evidence="2">
    <location>
        <begin position="1"/>
        <end position="14"/>
    </location>
</feature>
<dbReference type="SUPFAM" id="SSF50249">
    <property type="entry name" value="Nucleic acid-binding proteins"/>
    <property type="match status" value="3"/>
</dbReference>
<feature type="region of interest" description="Disordered" evidence="2">
    <location>
        <begin position="1"/>
        <end position="85"/>
    </location>
</feature>
<dbReference type="InterPro" id="IPR041505">
    <property type="entry name" value="Dis3_CSD2"/>
</dbReference>
<feature type="compositionally biased region" description="Basic residues" evidence="2">
    <location>
        <begin position="27"/>
        <end position="37"/>
    </location>
</feature>
<dbReference type="InterPro" id="IPR022966">
    <property type="entry name" value="RNase_II/R_CS"/>
</dbReference>
<dbReference type="GO" id="GO:0003723">
    <property type="term" value="F:RNA binding"/>
    <property type="evidence" value="ECO:0007669"/>
    <property type="project" value="InterPro"/>
</dbReference>
<protein>
    <submittedName>
        <fullName evidence="4">Nucleic acid-binding, OB-fold</fullName>
    </submittedName>
</protein>
<name>A0A0V0QML1_PSEPJ</name>
<dbReference type="OrthoDB" id="372421at2759"/>
<evidence type="ECO:0000256" key="1">
    <source>
        <dbReference type="RuleBase" id="RU003901"/>
    </source>
</evidence>
<dbReference type="SMART" id="SM00955">
    <property type="entry name" value="RNB"/>
    <property type="match status" value="1"/>
</dbReference>
<feature type="compositionally biased region" description="Basic residues" evidence="2">
    <location>
        <begin position="51"/>
        <end position="67"/>
    </location>
</feature>
<comment type="caution">
    <text evidence="4">The sequence shown here is derived from an EMBL/GenBank/DDBJ whole genome shotgun (WGS) entry which is preliminary data.</text>
</comment>
<dbReference type="PROSITE" id="PS01175">
    <property type="entry name" value="RIBONUCLEASE_II"/>
    <property type="match status" value="1"/>
</dbReference>
<dbReference type="GO" id="GO:0006402">
    <property type="term" value="P:mRNA catabolic process"/>
    <property type="evidence" value="ECO:0007669"/>
    <property type="project" value="TreeGrafter"/>
</dbReference>
<dbReference type="PANTHER" id="PTHR23355:SF9">
    <property type="entry name" value="DIS3-LIKE EXONUCLEASE 2"/>
    <property type="match status" value="1"/>
</dbReference>
<keyword evidence="5" id="KW-1185">Reference proteome</keyword>
<evidence type="ECO:0000313" key="5">
    <source>
        <dbReference type="Proteomes" id="UP000054937"/>
    </source>
</evidence>
<accession>A0A0V0QML1</accession>
<dbReference type="PANTHER" id="PTHR23355">
    <property type="entry name" value="RIBONUCLEASE"/>
    <property type="match status" value="1"/>
</dbReference>
<evidence type="ECO:0000313" key="4">
    <source>
        <dbReference type="EMBL" id="KRX03593.1"/>
    </source>
</evidence>
<proteinExistence type="inferred from homology"/>
<feature type="region of interest" description="Disordered" evidence="2">
    <location>
        <begin position="189"/>
        <end position="252"/>
    </location>
</feature>
<dbReference type="InterPro" id="IPR050180">
    <property type="entry name" value="RNR_Ribonuclease"/>
</dbReference>
<evidence type="ECO:0000259" key="3">
    <source>
        <dbReference type="SMART" id="SM00955"/>
    </source>
</evidence>
<sequence length="914" mass="107675">MKNHNSYQKPQQIMLNEKPNFYDKGRKNSQQHRRRSQRLSDSEDYDQSNRGKQHKEKNHNNNKRNHNKNQNNQNENHKSHNYNRPQYPEYYTQEQVELGIKNEVLFKGMFIANDKDRNRASIKLDRFPVERFQIYGGLQQNRALHKSTVVVQFFSKKEKDQIVMGKEFGLLKLPQMIIEAGKAEQLEQLKKEQKKQENGKTKQSDKDEDEEESVSESLSENQSEKYSEDLSEDYEDIDEDEEEQLEDNLDLTNSQLDQKEKQLLVKLKKLHAIVVSIEKNVCQDKTMIGYLKLNKYNELLFTSLEKRLFQFRIEWDNKEIYEKVQADENYRDNTYFKGVYQGWPITQRLPVVKINDELGEKGNIEIECQALLQDNNVYVDDFSQECTDYLKSFDSQLNENNEYIIPDEERNKREDLTNTIICTIDPATARDLDDALSIKKLENGNYEVGVHIADVSYFVAENTILDEEARLRTTSVYLPHRVIPMLPRLLCENLCSLNPGVERLAFSCFFEMKEDGTLIEKTARFSKSIIKSCVKFSYEIVQDMIENKINSVEDLPEQFKPVGVDPKQLFDCIFQLQTIGMKRREQRTKSVPFKIEKPKKRFQLDEDGWPLSFSPDVRKDANFVVEEFMLIANKLVARKLVDTAREIAVLRNHSFPQDKKIEEFKKTIQQITSGSHVINFANSITIKKGLESIEQSEFLKQEYKDIIRYKMVKMLEQAKYFVVQDEKKENWHHFALDFDVYTHFTSPIRRYPDVLVHRLLYKAITLGSDMRNEVDQKQMIEIMDKCNECKQASRKIQDGCDKIFTCLYLKNNEAFTEAIVTQINSVSFWIIIPEFNIEKEIAYGNQSFIEKCEYDGVALVFKFKKQENDDVGRTLILTPFQKFQVKLTSTDQFPIDYQIHFCVRNRQFETITFG</sequence>
<feature type="domain" description="RNB" evidence="3">
    <location>
        <begin position="413"/>
        <end position="766"/>
    </location>
</feature>
<dbReference type="GO" id="GO:0000932">
    <property type="term" value="C:P-body"/>
    <property type="evidence" value="ECO:0007669"/>
    <property type="project" value="TreeGrafter"/>
</dbReference>
<dbReference type="Proteomes" id="UP000054937">
    <property type="component" value="Unassembled WGS sequence"/>
</dbReference>
<comment type="similarity">
    <text evidence="1">Belongs to the RNR ribonuclease family.</text>
</comment>
<dbReference type="Pfam" id="PF00773">
    <property type="entry name" value="RNB"/>
    <property type="match status" value="1"/>
</dbReference>
<dbReference type="Pfam" id="PF17849">
    <property type="entry name" value="OB_Dis3"/>
    <property type="match status" value="1"/>
</dbReference>